<keyword evidence="3" id="KW-1185">Reference proteome</keyword>
<dbReference type="AlphaFoldDB" id="A0A7W6FTH4"/>
<dbReference type="EMBL" id="JACIDO010000001">
    <property type="protein sequence ID" value="MBB3934725.1"/>
    <property type="molecule type" value="Genomic_DNA"/>
</dbReference>
<dbReference type="OrthoDB" id="9799053at2"/>
<dbReference type="Pfam" id="PF05899">
    <property type="entry name" value="Cupin_3"/>
    <property type="match status" value="1"/>
</dbReference>
<evidence type="ECO:0000313" key="2">
    <source>
        <dbReference type="EMBL" id="MBB3934725.1"/>
    </source>
</evidence>
<dbReference type="InterPro" id="IPR008579">
    <property type="entry name" value="UGlyAH_Cupin_dom"/>
</dbReference>
<dbReference type="InterPro" id="IPR014710">
    <property type="entry name" value="RmlC-like_jellyroll"/>
</dbReference>
<dbReference type="Gene3D" id="2.60.120.10">
    <property type="entry name" value="Jelly Rolls"/>
    <property type="match status" value="1"/>
</dbReference>
<gene>
    <name evidence="2" type="ORF">GGR05_000836</name>
</gene>
<dbReference type="Proteomes" id="UP000531216">
    <property type="component" value="Unassembled WGS sequence"/>
</dbReference>
<reference evidence="2 3" key="1">
    <citation type="submission" date="2020-08" db="EMBL/GenBank/DDBJ databases">
        <title>Genomic Encyclopedia of Type Strains, Phase IV (KMG-IV): sequencing the most valuable type-strain genomes for metagenomic binning, comparative biology and taxonomic classification.</title>
        <authorList>
            <person name="Goeker M."/>
        </authorList>
    </citation>
    <scope>NUCLEOTIDE SEQUENCE [LARGE SCALE GENOMIC DNA]</scope>
    <source>
        <strain evidence="2 3">DSM 25024</strain>
    </source>
</reference>
<comment type="caution">
    <text evidence="2">The sequence shown here is derived from an EMBL/GenBank/DDBJ whole genome shotgun (WGS) entry which is preliminary data.</text>
</comment>
<feature type="domain" description="(S)-ureidoglycine aminohydrolase cupin" evidence="1">
    <location>
        <begin position="38"/>
        <end position="110"/>
    </location>
</feature>
<dbReference type="PANTHER" id="PTHR40943:SF2">
    <property type="entry name" value="(S)-UREIDOGLYCINE AMINOHYDROLASE CUPIN DOMAIN-CONTAINING PROTEIN"/>
    <property type="match status" value="1"/>
</dbReference>
<evidence type="ECO:0000259" key="1">
    <source>
        <dbReference type="Pfam" id="PF05899"/>
    </source>
</evidence>
<proteinExistence type="predicted"/>
<dbReference type="InterPro" id="IPR011051">
    <property type="entry name" value="RmlC_Cupin_sf"/>
</dbReference>
<accession>A0A7W6FTH4</accession>
<organism evidence="2 3">
    <name type="scientific">Aureimonas phyllosphaerae</name>
    <dbReference type="NCBI Taxonomy" id="1166078"/>
    <lineage>
        <taxon>Bacteria</taxon>
        <taxon>Pseudomonadati</taxon>
        <taxon>Pseudomonadota</taxon>
        <taxon>Alphaproteobacteria</taxon>
        <taxon>Hyphomicrobiales</taxon>
        <taxon>Aurantimonadaceae</taxon>
        <taxon>Aureimonas</taxon>
    </lineage>
</organism>
<name>A0A7W6FTH4_9HYPH</name>
<dbReference type="RefSeq" id="WP_090959008.1">
    <property type="nucleotide sequence ID" value="NZ_FOOA01000001.1"/>
</dbReference>
<dbReference type="PANTHER" id="PTHR40943">
    <property type="entry name" value="CYTOPLASMIC PROTEIN-RELATED"/>
    <property type="match status" value="1"/>
</dbReference>
<evidence type="ECO:0000313" key="3">
    <source>
        <dbReference type="Proteomes" id="UP000531216"/>
    </source>
</evidence>
<protein>
    <recommendedName>
        <fullName evidence="1">(S)-ureidoglycine aminohydrolase cupin domain-containing protein</fullName>
    </recommendedName>
</protein>
<dbReference type="SUPFAM" id="SSF51182">
    <property type="entry name" value="RmlC-like cupins"/>
    <property type="match status" value="1"/>
</dbReference>
<sequence length="114" mass="12931">MSHAIRVAIDGHEPEISRPSSEKIVAGDPVHRTWNLEEQEGGLYAGIWESTPGEWRVSYDEWEFCQILEGHSVLTEEGGDARDLRPGDAVVIRPGFKGTWRVLETTRKTYVIRL</sequence>
<dbReference type="CDD" id="cd02227">
    <property type="entry name" value="cupin_TM1112-like"/>
    <property type="match status" value="1"/>
</dbReference>